<proteinExistence type="predicted"/>
<keyword evidence="2" id="KW-1185">Reference proteome</keyword>
<evidence type="ECO:0000313" key="3">
    <source>
        <dbReference type="WBParaSite" id="BPAG_0001197601-mRNA-1"/>
    </source>
</evidence>
<dbReference type="EMBL" id="UZAD01013259">
    <property type="protein sequence ID" value="VDN93124.1"/>
    <property type="molecule type" value="Genomic_DNA"/>
</dbReference>
<gene>
    <name evidence="1" type="ORF">BPAG_LOCUS11938</name>
</gene>
<evidence type="ECO:0000313" key="1">
    <source>
        <dbReference type="EMBL" id="VDN93124.1"/>
    </source>
</evidence>
<protein>
    <submittedName>
        <fullName evidence="1 3">Uncharacterized protein</fullName>
    </submittedName>
</protein>
<reference evidence="3" key="1">
    <citation type="submission" date="2017-02" db="UniProtKB">
        <authorList>
            <consortium name="WormBaseParasite"/>
        </authorList>
    </citation>
    <scope>IDENTIFICATION</scope>
</reference>
<sequence>MKSEENSRELHRLFTFNEPLGSIIQEANERCRLAIAIGGRIGYSLPFLCLDYVGIHCCGQPDSILKFN</sequence>
<accession>A0A0N4TTB5</accession>
<name>A0A0N4TTB5_BRUPA</name>
<organism evidence="3">
    <name type="scientific">Brugia pahangi</name>
    <name type="common">Filarial nematode worm</name>
    <dbReference type="NCBI Taxonomy" id="6280"/>
    <lineage>
        <taxon>Eukaryota</taxon>
        <taxon>Metazoa</taxon>
        <taxon>Ecdysozoa</taxon>
        <taxon>Nematoda</taxon>
        <taxon>Chromadorea</taxon>
        <taxon>Rhabditida</taxon>
        <taxon>Spirurina</taxon>
        <taxon>Spiruromorpha</taxon>
        <taxon>Filarioidea</taxon>
        <taxon>Onchocercidae</taxon>
        <taxon>Brugia</taxon>
    </lineage>
</organism>
<evidence type="ECO:0000313" key="2">
    <source>
        <dbReference type="Proteomes" id="UP000278627"/>
    </source>
</evidence>
<dbReference type="Proteomes" id="UP000278627">
    <property type="component" value="Unassembled WGS sequence"/>
</dbReference>
<dbReference type="WBParaSite" id="BPAG_0001197601-mRNA-1">
    <property type="protein sequence ID" value="BPAG_0001197601-mRNA-1"/>
    <property type="gene ID" value="BPAG_0001197601"/>
</dbReference>
<dbReference type="AlphaFoldDB" id="A0A0N4TTB5"/>
<reference evidence="1 2" key="2">
    <citation type="submission" date="2018-11" db="EMBL/GenBank/DDBJ databases">
        <authorList>
            <consortium name="Pathogen Informatics"/>
        </authorList>
    </citation>
    <scope>NUCLEOTIDE SEQUENCE [LARGE SCALE GENOMIC DNA]</scope>
</reference>